<dbReference type="GO" id="GO:0022857">
    <property type="term" value="F:transmembrane transporter activity"/>
    <property type="evidence" value="ECO:0007669"/>
    <property type="project" value="InterPro"/>
</dbReference>
<keyword evidence="4 6" id="KW-1133">Transmembrane helix</keyword>
<reference evidence="8" key="2">
    <citation type="journal article" date="2021" name="PeerJ">
        <title>Extensive microbial diversity within the chicken gut microbiome revealed by metagenomics and culture.</title>
        <authorList>
            <person name="Gilroy R."/>
            <person name="Ravi A."/>
            <person name="Getino M."/>
            <person name="Pursley I."/>
            <person name="Horton D.L."/>
            <person name="Alikhan N.F."/>
            <person name="Baker D."/>
            <person name="Gharbi K."/>
            <person name="Hall N."/>
            <person name="Watson M."/>
            <person name="Adriaenssens E.M."/>
            <person name="Foster-Nyarko E."/>
            <person name="Jarju S."/>
            <person name="Secka A."/>
            <person name="Antonio M."/>
            <person name="Oren A."/>
            <person name="Chaudhuri R.R."/>
            <person name="La Ragione R."/>
            <person name="Hildebrand F."/>
            <person name="Pallen M.J."/>
        </authorList>
    </citation>
    <scope>NUCLEOTIDE SEQUENCE</scope>
    <source>
        <strain evidence="8">ChiHjej13B12-12457</strain>
    </source>
</reference>
<evidence type="ECO:0000313" key="8">
    <source>
        <dbReference type="EMBL" id="HIR62304.1"/>
    </source>
</evidence>
<feature type="transmembrane region" description="Helical" evidence="6">
    <location>
        <begin position="293"/>
        <end position="310"/>
    </location>
</feature>
<dbReference type="Gene3D" id="1.20.1250.20">
    <property type="entry name" value="MFS general substrate transporter like domains"/>
    <property type="match status" value="1"/>
</dbReference>
<feature type="transmembrane region" description="Helical" evidence="6">
    <location>
        <begin position="406"/>
        <end position="428"/>
    </location>
</feature>
<evidence type="ECO:0000256" key="3">
    <source>
        <dbReference type="ARBA" id="ARBA00022692"/>
    </source>
</evidence>
<dbReference type="PANTHER" id="PTHR19432">
    <property type="entry name" value="SUGAR TRANSPORTER"/>
    <property type="match status" value="1"/>
</dbReference>
<name>A0A9D1J6N1_9BACT</name>
<dbReference type="AlphaFoldDB" id="A0A9D1J6N1"/>
<dbReference type="InterPro" id="IPR020846">
    <property type="entry name" value="MFS_dom"/>
</dbReference>
<feature type="transmembrane region" description="Helical" evidence="6">
    <location>
        <begin position="80"/>
        <end position="96"/>
    </location>
</feature>
<feature type="transmembrane region" description="Helical" evidence="6">
    <location>
        <begin position="188"/>
        <end position="208"/>
    </location>
</feature>
<evidence type="ECO:0000256" key="4">
    <source>
        <dbReference type="ARBA" id="ARBA00022989"/>
    </source>
</evidence>
<keyword evidence="3 6" id="KW-0812">Transmembrane</keyword>
<gene>
    <name evidence="8" type="ORF">IAC94_02120</name>
</gene>
<evidence type="ECO:0000256" key="6">
    <source>
        <dbReference type="SAM" id="Phobius"/>
    </source>
</evidence>
<evidence type="ECO:0000313" key="9">
    <source>
        <dbReference type="Proteomes" id="UP000886744"/>
    </source>
</evidence>
<evidence type="ECO:0000256" key="1">
    <source>
        <dbReference type="ARBA" id="ARBA00004141"/>
    </source>
</evidence>
<sequence>MEKKRMTFMQIFNMSFGFLGIQFGLALQNANVSRILQSFGADVAHLSYFWLAAPITGMIVQPIIGHYSDRTWCRLGRRRPYFLIGAILASLMLFLMPNSPSLAGFLSPLLIGAGILMIMDASINVAMEPFRALVADKLPSEQRTLGFSMQTSLIGIGAVVGAVLPYVLTNWFGMSNTPAEAGGVAPNVRTAFYIGSAVLLLCVLWTVISTSEYPPEPGKKKEKDGGFLEIFKDFGRMPKTMLQLGVVQFFSWFALFSMWVYMTPAVAEHCYNTVDRASVEFGNAGDWVGVLQGIYNGVAAVYAFLLPWIASRIGRKATHSVSLLMGALGFASFFIFKNPNLLIISMIGVGIAWGSILAMPYSILAGSLPPAKMGVFMGIFNFFITIPQVCNGLLGGFMVNHVYGGHTIYAMVFSGLCLLIAAVSVIFVEDKDDPVQLRLFRKK</sequence>
<comment type="subcellular location">
    <subcellularLocation>
        <location evidence="1">Membrane</location>
        <topology evidence="1">Multi-pass membrane protein</topology>
    </subcellularLocation>
</comment>
<evidence type="ECO:0000259" key="7">
    <source>
        <dbReference type="PROSITE" id="PS50850"/>
    </source>
</evidence>
<dbReference type="SUPFAM" id="SSF103473">
    <property type="entry name" value="MFS general substrate transporter"/>
    <property type="match status" value="1"/>
</dbReference>
<dbReference type="PROSITE" id="PS50850">
    <property type="entry name" value="MFS"/>
    <property type="match status" value="1"/>
</dbReference>
<organism evidence="8 9">
    <name type="scientific">Candidatus Coprenecus avistercoris</name>
    <dbReference type="NCBI Taxonomy" id="2840730"/>
    <lineage>
        <taxon>Bacteria</taxon>
        <taxon>Pseudomonadati</taxon>
        <taxon>Bacteroidota</taxon>
        <taxon>Bacteroidia</taxon>
        <taxon>Bacteroidales</taxon>
        <taxon>Rikenellaceae</taxon>
        <taxon>Rikenellaceae incertae sedis</taxon>
        <taxon>Candidatus Coprenecus</taxon>
    </lineage>
</organism>
<proteinExistence type="predicted"/>
<comment type="caution">
    <text evidence="8">The sequence shown here is derived from an EMBL/GenBank/DDBJ whole genome shotgun (WGS) entry which is preliminary data.</text>
</comment>
<evidence type="ECO:0000256" key="5">
    <source>
        <dbReference type="ARBA" id="ARBA00023136"/>
    </source>
</evidence>
<keyword evidence="5 6" id="KW-0472">Membrane</keyword>
<feature type="transmembrane region" description="Helical" evidence="6">
    <location>
        <begin position="375"/>
        <end position="394"/>
    </location>
</feature>
<dbReference type="PANTHER" id="PTHR19432:SF35">
    <property type="entry name" value="SOLUTE CARRIER FAMILY 45 MEMBER 3 ISOFORM X1"/>
    <property type="match status" value="1"/>
</dbReference>
<feature type="transmembrane region" description="Helical" evidence="6">
    <location>
        <begin position="317"/>
        <end position="336"/>
    </location>
</feature>
<dbReference type="Pfam" id="PF13347">
    <property type="entry name" value="MFS_2"/>
    <property type="match status" value="1"/>
</dbReference>
<feature type="transmembrane region" description="Helical" evidence="6">
    <location>
        <begin position="102"/>
        <end position="126"/>
    </location>
</feature>
<protein>
    <submittedName>
        <fullName evidence="8">SLC45 family MFS transporter</fullName>
    </submittedName>
</protein>
<feature type="transmembrane region" description="Helical" evidence="6">
    <location>
        <begin position="342"/>
        <end position="363"/>
    </location>
</feature>
<dbReference type="Proteomes" id="UP000886744">
    <property type="component" value="Unassembled WGS sequence"/>
</dbReference>
<feature type="domain" description="Major facilitator superfamily (MFS) profile" evidence="7">
    <location>
        <begin position="10"/>
        <end position="432"/>
    </location>
</feature>
<feature type="transmembrane region" description="Helical" evidence="6">
    <location>
        <begin position="241"/>
        <end position="262"/>
    </location>
</feature>
<dbReference type="GO" id="GO:0016020">
    <property type="term" value="C:membrane"/>
    <property type="evidence" value="ECO:0007669"/>
    <property type="project" value="UniProtKB-SubCell"/>
</dbReference>
<accession>A0A9D1J6N1</accession>
<keyword evidence="2" id="KW-0813">Transport</keyword>
<feature type="transmembrane region" description="Helical" evidence="6">
    <location>
        <begin position="48"/>
        <end position="68"/>
    </location>
</feature>
<dbReference type="EMBL" id="DVHI01000030">
    <property type="protein sequence ID" value="HIR62304.1"/>
    <property type="molecule type" value="Genomic_DNA"/>
</dbReference>
<dbReference type="InterPro" id="IPR036259">
    <property type="entry name" value="MFS_trans_sf"/>
</dbReference>
<feature type="transmembrane region" description="Helical" evidence="6">
    <location>
        <begin position="147"/>
        <end position="168"/>
    </location>
</feature>
<evidence type="ECO:0000256" key="2">
    <source>
        <dbReference type="ARBA" id="ARBA00022448"/>
    </source>
</evidence>
<reference evidence="8" key="1">
    <citation type="submission" date="2020-10" db="EMBL/GenBank/DDBJ databases">
        <authorList>
            <person name="Gilroy R."/>
        </authorList>
    </citation>
    <scope>NUCLEOTIDE SEQUENCE</scope>
    <source>
        <strain evidence="8">ChiHjej13B12-12457</strain>
    </source>
</reference>